<comment type="caution">
    <text evidence="2">The sequence shown here is derived from an EMBL/GenBank/DDBJ whole genome shotgun (WGS) entry which is preliminary data.</text>
</comment>
<dbReference type="EMBL" id="BAABDQ010000003">
    <property type="protein sequence ID" value="GAA3537873.1"/>
    <property type="molecule type" value="Genomic_DNA"/>
</dbReference>
<name>A0ABP6VPX0_9ACTN</name>
<keyword evidence="1" id="KW-0812">Transmembrane</keyword>
<evidence type="ECO:0000313" key="3">
    <source>
        <dbReference type="Proteomes" id="UP001500630"/>
    </source>
</evidence>
<evidence type="ECO:0000313" key="2">
    <source>
        <dbReference type="EMBL" id="GAA3537873.1"/>
    </source>
</evidence>
<proteinExistence type="predicted"/>
<accession>A0ABP6VPX0</accession>
<protein>
    <submittedName>
        <fullName evidence="2">Uncharacterized protein</fullName>
    </submittedName>
</protein>
<reference evidence="3" key="1">
    <citation type="journal article" date="2019" name="Int. J. Syst. Evol. Microbiol.">
        <title>The Global Catalogue of Microorganisms (GCM) 10K type strain sequencing project: providing services to taxonomists for standard genome sequencing and annotation.</title>
        <authorList>
            <consortium name="The Broad Institute Genomics Platform"/>
            <consortium name="The Broad Institute Genome Sequencing Center for Infectious Disease"/>
            <person name="Wu L."/>
            <person name="Ma J."/>
        </authorList>
    </citation>
    <scope>NUCLEOTIDE SEQUENCE [LARGE SCALE GENOMIC DNA]</scope>
    <source>
        <strain evidence="3">JCM 17326</strain>
    </source>
</reference>
<organism evidence="2 3">
    <name type="scientific">Nonomuraea rosea</name>
    <dbReference type="NCBI Taxonomy" id="638574"/>
    <lineage>
        <taxon>Bacteria</taxon>
        <taxon>Bacillati</taxon>
        <taxon>Actinomycetota</taxon>
        <taxon>Actinomycetes</taxon>
        <taxon>Streptosporangiales</taxon>
        <taxon>Streptosporangiaceae</taxon>
        <taxon>Nonomuraea</taxon>
    </lineage>
</organism>
<sequence length="44" mass="4779">MEQPGPPLALSWALCTLPVLGLIAFLVAAWRRHRPSRPLAAMGL</sequence>
<keyword evidence="1" id="KW-0472">Membrane</keyword>
<gene>
    <name evidence="2" type="ORF">GCM10022419_017300</name>
</gene>
<dbReference type="RefSeq" id="WP_345560068.1">
    <property type="nucleotide sequence ID" value="NZ_BAABDQ010000003.1"/>
</dbReference>
<evidence type="ECO:0000256" key="1">
    <source>
        <dbReference type="SAM" id="Phobius"/>
    </source>
</evidence>
<dbReference type="Proteomes" id="UP001500630">
    <property type="component" value="Unassembled WGS sequence"/>
</dbReference>
<feature type="transmembrane region" description="Helical" evidence="1">
    <location>
        <begin position="6"/>
        <end position="30"/>
    </location>
</feature>
<keyword evidence="3" id="KW-1185">Reference proteome</keyword>
<keyword evidence="1" id="KW-1133">Transmembrane helix</keyword>